<keyword evidence="2" id="KW-0288">FMN</keyword>
<accession>G8RTR6</accession>
<feature type="domain" description="Nitroreductase" evidence="4">
    <location>
        <begin position="22"/>
        <end position="188"/>
    </location>
</feature>
<dbReference type="RefSeq" id="WP_014214366.1">
    <property type="nucleotide sequence ID" value="NC_016604.1"/>
</dbReference>
<dbReference type="Gene3D" id="3.40.109.10">
    <property type="entry name" value="NADH Oxidase"/>
    <property type="match status" value="1"/>
</dbReference>
<dbReference type="PANTHER" id="PTHR23026:SF90">
    <property type="entry name" value="IODOTYROSINE DEIODINASE 1"/>
    <property type="match status" value="1"/>
</dbReference>
<dbReference type="EMBL" id="CP003169">
    <property type="protein sequence ID" value="AEV76629.1"/>
    <property type="molecule type" value="Genomic_DNA"/>
</dbReference>
<evidence type="ECO:0000256" key="3">
    <source>
        <dbReference type="ARBA" id="ARBA00023002"/>
    </source>
</evidence>
<dbReference type="Pfam" id="PF00881">
    <property type="entry name" value="Nitroreductase"/>
    <property type="match status" value="1"/>
</dbReference>
<dbReference type="STRING" id="710685.MycrhN_6169"/>
<dbReference type="InterPro" id="IPR050627">
    <property type="entry name" value="Nitroreductase/BluB"/>
</dbReference>
<proteinExistence type="predicted"/>
<protein>
    <submittedName>
        <fullName evidence="5">Nitroreductase</fullName>
    </submittedName>
</protein>
<dbReference type="InterPro" id="IPR029479">
    <property type="entry name" value="Nitroreductase"/>
</dbReference>
<dbReference type="PANTHER" id="PTHR23026">
    <property type="entry name" value="NADPH NITROREDUCTASE"/>
    <property type="match status" value="1"/>
</dbReference>
<evidence type="ECO:0000313" key="6">
    <source>
        <dbReference type="Proteomes" id="UP000005442"/>
    </source>
</evidence>
<reference evidence="5 6" key="1">
    <citation type="submission" date="2011-12" db="EMBL/GenBank/DDBJ databases">
        <title>Complete sequence of Mycobacterium rhodesiae NBB3.</title>
        <authorList>
            <consortium name="US DOE Joint Genome Institute"/>
            <person name="Lucas S."/>
            <person name="Han J."/>
            <person name="Lapidus A."/>
            <person name="Cheng J.-F."/>
            <person name="Goodwin L."/>
            <person name="Pitluck S."/>
            <person name="Peters L."/>
            <person name="Mikhailova N."/>
            <person name="Gu W."/>
            <person name="Detter J.C."/>
            <person name="Han C."/>
            <person name="Tapia R."/>
            <person name="Land M."/>
            <person name="Hauser L."/>
            <person name="Kyrpides N."/>
            <person name="Ivanova N."/>
            <person name="Pagani I."/>
            <person name="Mattes T."/>
            <person name="Holmes A."/>
            <person name="Rutledge P."/>
            <person name="Paulsen I."/>
            <person name="Coleman N."/>
            <person name="Woyke T."/>
        </authorList>
    </citation>
    <scope>NUCLEOTIDE SEQUENCE [LARGE SCALE GENOMIC DNA]</scope>
    <source>
        <strain evidence="5 6">NBB3</strain>
    </source>
</reference>
<keyword evidence="6" id="KW-1185">Reference proteome</keyword>
<dbReference type="PATRIC" id="fig|710685.3.peg.6193"/>
<dbReference type="SUPFAM" id="SSF55469">
    <property type="entry name" value="FMN-dependent nitroreductase-like"/>
    <property type="match status" value="1"/>
</dbReference>
<dbReference type="HOGENOM" id="CLU_070764_7_2_11"/>
<dbReference type="Proteomes" id="UP000005442">
    <property type="component" value="Chromosome"/>
</dbReference>
<dbReference type="KEGG" id="mrh:MycrhN_6169"/>
<evidence type="ECO:0000313" key="5">
    <source>
        <dbReference type="EMBL" id="AEV76629.1"/>
    </source>
</evidence>
<evidence type="ECO:0000256" key="2">
    <source>
        <dbReference type="ARBA" id="ARBA00022643"/>
    </source>
</evidence>
<dbReference type="GO" id="GO:0016491">
    <property type="term" value="F:oxidoreductase activity"/>
    <property type="evidence" value="ECO:0007669"/>
    <property type="project" value="UniProtKB-KW"/>
</dbReference>
<gene>
    <name evidence="5" type="ordered locus">MycrhN_6169</name>
</gene>
<sequence length="219" mass="24180">MSPHEVPRVSDDLWTVMNSASAVRRYRDEPVPDDVLEKCLLAASWAPSGGNGQPWKFVVIRSPELREVITEAARQTWEVMKDFYRLPTVAEDADDPKSRVLRAMAEHMHVGGGAPELVLFCVQPQRGTTEMQQAGSIFPAVQNFLLAARAQGLGAAITLWHGHCEPELRAAIGIPDDWKIATLLTVGWPAGGHHFVSRRPLPTAAVIDTWETPWSTNEA</sequence>
<dbReference type="eggNOG" id="COG0778">
    <property type="taxonomic scope" value="Bacteria"/>
</dbReference>
<dbReference type="CDD" id="cd02062">
    <property type="entry name" value="Nitro_FMN_reductase"/>
    <property type="match status" value="1"/>
</dbReference>
<organism evidence="5 6">
    <name type="scientific">Mycolicibacterium rhodesiae (strain NBB3)</name>
    <name type="common">Mycobacterium rhodesiae</name>
    <dbReference type="NCBI Taxonomy" id="710685"/>
    <lineage>
        <taxon>Bacteria</taxon>
        <taxon>Bacillati</taxon>
        <taxon>Actinomycetota</taxon>
        <taxon>Actinomycetes</taxon>
        <taxon>Mycobacteriales</taxon>
        <taxon>Mycobacteriaceae</taxon>
        <taxon>Mycolicibacterium</taxon>
    </lineage>
</organism>
<name>G8RTR6_MYCRN</name>
<evidence type="ECO:0000259" key="4">
    <source>
        <dbReference type="Pfam" id="PF00881"/>
    </source>
</evidence>
<evidence type="ECO:0000256" key="1">
    <source>
        <dbReference type="ARBA" id="ARBA00022630"/>
    </source>
</evidence>
<dbReference type="AlphaFoldDB" id="G8RTR6"/>
<keyword evidence="1" id="KW-0285">Flavoprotein</keyword>
<keyword evidence="3" id="KW-0560">Oxidoreductase</keyword>
<dbReference type="InterPro" id="IPR000415">
    <property type="entry name" value="Nitroreductase-like"/>
</dbReference>